<evidence type="ECO:0000313" key="3">
    <source>
        <dbReference type="Proteomes" id="UP000838878"/>
    </source>
</evidence>
<protein>
    <submittedName>
        <fullName evidence="2">Uncharacterized protein</fullName>
    </submittedName>
</protein>
<gene>
    <name evidence="2" type="ORF">BINO364_LOCUS7566</name>
</gene>
<sequence length="71" mass="7945">MRRGRGAGARAQMRGVVGPPPSSLSLRFTHVPTFTRAADRGGRRSRSQSPGRRVARRGDRTKRHYFRGTLL</sequence>
<dbReference type="AlphaFoldDB" id="A0A8J9Y8M6"/>
<dbReference type="Proteomes" id="UP000838878">
    <property type="component" value="Chromosome 2"/>
</dbReference>
<reference evidence="2" key="1">
    <citation type="submission" date="2021-12" db="EMBL/GenBank/DDBJ databases">
        <authorList>
            <person name="Martin H S."/>
        </authorList>
    </citation>
    <scope>NUCLEOTIDE SEQUENCE</scope>
</reference>
<proteinExistence type="predicted"/>
<evidence type="ECO:0000313" key="2">
    <source>
        <dbReference type="EMBL" id="CAH0721469.1"/>
    </source>
</evidence>
<organism evidence="2 3">
    <name type="scientific">Brenthis ino</name>
    <name type="common">lesser marbled fritillary</name>
    <dbReference type="NCBI Taxonomy" id="405034"/>
    <lineage>
        <taxon>Eukaryota</taxon>
        <taxon>Metazoa</taxon>
        <taxon>Ecdysozoa</taxon>
        <taxon>Arthropoda</taxon>
        <taxon>Hexapoda</taxon>
        <taxon>Insecta</taxon>
        <taxon>Pterygota</taxon>
        <taxon>Neoptera</taxon>
        <taxon>Endopterygota</taxon>
        <taxon>Lepidoptera</taxon>
        <taxon>Glossata</taxon>
        <taxon>Ditrysia</taxon>
        <taxon>Papilionoidea</taxon>
        <taxon>Nymphalidae</taxon>
        <taxon>Heliconiinae</taxon>
        <taxon>Argynnini</taxon>
        <taxon>Brenthis</taxon>
    </lineage>
</organism>
<feature type="region of interest" description="Disordered" evidence="1">
    <location>
        <begin position="1"/>
        <end position="71"/>
    </location>
</feature>
<feature type="compositionally biased region" description="Low complexity" evidence="1">
    <location>
        <begin position="8"/>
        <end position="17"/>
    </location>
</feature>
<feature type="compositionally biased region" description="Basic residues" evidence="1">
    <location>
        <begin position="53"/>
        <end position="71"/>
    </location>
</feature>
<dbReference type="EMBL" id="OV170222">
    <property type="protein sequence ID" value="CAH0721469.1"/>
    <property type="molecule type" value="Genomic_DNA"/>
</dbReference>
<evidence type="ECO:0000256" key="1">
    <source>
        <dbReference type="SAM" id="MobiDB-lite"/>
    </source>
</evidence>
<feature type="non-terminal residue" evidence="2">
    <location>
        <position position="71"/>
    </location>
</feature>
<keyword evidence="3" id="KW-1185">Reference proteome</keyword>
<accession>A0A8J9Y8M6</accession>
<name>A0A8J9Y8M6_9NEOP</name>